<sequence length="326" mass="38774">MENKYEISSSLQSLLDHVEDQLDTRIHLQRKQDAPKKGLLLDQYSFQSGRNVIVFSNQQIGMLKDFVIAQNAIKLLLKGIAAKNSGYRVLSFDGKSATVGMEQIYLDVLKDEKTRHLDFWIKKKLMFYLYMLFHETLSELPWTLMANIVVSKLCPVMRNAQVYFLMKESMRDMHDLVSFKDFIPRRYFVMHNGMFYGRDLLLGEVMSEMKLNPMINIPEMKKFKNLNLMEMLTHRWQKNPWYQTKLVGDAMVNIIKELKVAQTCENPRAETYPTIYNFIEEITNRWIKLMQIEKYYFWDTSEHQQNAMKMQEEYEKEARMSIFGEI</sequence>
<dbReference type="AlphaFoldDB" id="A0A2V2N4Z1"/>
<evidence type="ECO:0000313" key="1">
    <source>
        <dbReference type="EMBL" id="PWR72826.1"/>
    </source>
</evidence>
<proteinExistence type="predicted"/>
<dbReference type="Proteomes" id="UP000245657">
    <property type="component" value="Unassembled WGS sequence"/>
</dbReference>
<dbReference type="RefSeq" id="WP_109968338.1">
    <property type="nucleotide sequence ID" value="NZ_CP176093.1"/>
</dbReference>
<keyword evidence="2" id="KW-1185">Reference proteome</keyword>
<comment type="caution">
    <text evidence="1">The sequence shown here is derived from an EMBL/GenBank/DDBJ whole genome shotgun (WGS) entry which is preliminary data.</text>
</comment>
<accession>A0A2V2N4Z1</accession>
<dbReference type="GeneID" id="97548465"/>
<evidence type="ECO:0000313" key="2">
    <source>
        <dbReference type="Proteomes" id="UP000245657"/>
    </source>
</evidence>
<dbReference type="EMBL" id="QGMY01000006">
    <property type="protein sequence ID" value="PWR72826.1"/>
    <property type="molecule type" value="Genomic_DNA"/>
</dbReference>
<gene>
    <name evidence="1" type="ORF">DK846_07720</name>
</gene>
<reference evidence="1 2" key="1">
    <citation type="submission" date="2018-05" db="EMBL/GenBank/DDBJ databases">
        <title>Draft genome of Methanospirillum lacunae Ki8-1.</title>
        <authorList>
            <person name="Dueholm M.S."/>
            <person name="Nielsen P.H."/>
            <person name="Bakmann L.F."/>
            <person name="Otzen D.E."/>
        </authorList>
    </citation>
    <scope>NUCLEOTIDE SEQUENCE [LARGE SCALE GENOMIC DNA]</scope>
    <source>
        <strain evidence="1 2">Ki8-1</strain>
    </source>
</reference>
<name>A0A2V2N4Z1_9EURY</name>
<protein>
    <submittedName>
        <fullName evidence="1">Uncharacterized protein</fullName>
    </submittedName>
</protein>
<organism evidence="1 2">
    <name type="scientific">Methanospirillum lacunae</name>
    <dbReference type="NCBI Taxonomy" id="668570"/>
    <lineage>
        <taxon>Archaea</taxon>
        <taxon>Methanobacteriati</taxon>
        <taxon>Methanobacteriota</taxon>
        <taxon>Stenosarchaea group</taxon>
        <taxon>Methanomicrobia</taxon>
        <taxon>Methanomicrobiales</taxon>
        <taxon>Methanospirillaceae</taxon>
        <taxon>Methanospirillum</taxon>
    </lineage>
</organism>
<dbReference type="OrthoDB" id="116801at2157"/>